<dbReference type="PANTHER" id="PTHR35004:SF7">
    <property type="entry name" value="INTEGRASE PROTEIN"/>
    <property type="match status" value="1"/>
</dbReference>
<evidence type="ECO:0000259" key="1">
    <source>
        <dbReference type="Pfam" id="PF22483"/>
    </source>
</evidence>
<dbReference type="EMBL" id="CP036339">
    <property type="protein sequence ID" value="QDT71764.1"/>
    <property type="molecule type" value="Genomic_DNA"/>
</dbReference>
<dbReference type="Pfam" id="PF22483">
    <property type="entry name" value="Mu-transpos_C_2"/>
    <property type="match status" value="1"/>
</dbReference>
<dbReference type="PANTHER" id="PTHR35004">
    <property type="entry name" value="TRANSPOSASE RV3428C-RELATED"/>
    <property type="match status" value="1"/>
</dbReference>
<dbReference type="Proteomes" id="UP000317909">
    <property type="component" value="Chromosome"/>
</dbReference>
<dbReference type="InterPro" id="IPR054353">
    <property type="entry name" value="IstA-like_C"/>
</dbReference>
<dbReference type="AlphaFoldDB" id="A0A517TTR3"/>
<evidence type="ECO:0000313" key="3">
    <source>
        <dbReference type="Proteomes" id="UP000317909"/>
    </source>
</evidence>
<dbReference type="NCBIfam" id="NF033546">
    <property type="entry name" value="transpos_IS21"/>
    <property type="match status" value="1"/>
</dbReference>
<dbReference type="KEGG" id="llh:I41_09240"/>
<gene>
    <name evidence="2" type="ORF">I41_09240</name>
</gene>
<proteinExistence type="predicted"/>
<keyword evidence="3" id="KW-1185">Reference proteome</keyword>
<accession>A0A517TTR3</accession>
<protein>
    <submittedName>
        <fullName evidence="2">Integrase core domain protein</fullName>
    </submittedName>
</protein>
<evidence type="ECO:0000313" key="2">
    <source>
        <dbReference type="EMBL" id="QDT71764.1"/>
    </source>
</evidence>
<reference evidence="2 3" key="1">
    <citation type="submission" date="2019-02" db="EMBL/GenBank/DDBJ databases">
        <title>Deep-cultivation of Planctomycetes and their phenomic and genomic characterization uncovers novel biology.</title>
        <authorList>
            <person name="Wiegand S."/>
            <person name="Jogler M."/>
            <person name="Boedeker C."/>
            <person name="Pinto D."/>
            <person name="Vollmers J."/>
            <person name="Rivas-Marin E."/>
            <person name="Kohn T."/>
            <person name="Peeters S.H."/>
            <person name="Heuer A."/>
            <person name="Rast P."/>
            <person name="Oberbeckmann S."/>
            <person name="Bunk B."/>
            <person name="Jeske O."/>
            <person name="Meyerdierks A."/>
            <person name="Storesund J.E."/>
            <person name="Kallscheuer N."/>
            <person name="Luecker S."/>
            <person name="Lage O.M."/>
            <person name="Pohl T."/>
            <person name="Merkel B.J."/>
            <person name="Hornburger P."/>
            <person name="Mueller R.-W."/>
            <person name="Bruemmer F."/>
            <person name="Labrenz M."/>
            <person name="Spormann A.M."/>
            <person name="Op den Camp H."/>
            <person name="Overmann J."/>
            <person name="Amann R."/>
            <person name="Jetten M.S.M."/>
            <person name="Mascher T."/>
            <person name="Medema M.H."/>
            <person name="Devos D.P."/>
            <person name="Kaster A.-K."/>
            <person name="Ovreas L."/>
            <person name="Rohde M."/>
            <person name="Galperin M.Y."/>
            <person name="Jogler C."/>
        </authorList>
    </citation>
    <scope>NUCLEOTIDE SEQUENCE [LARGE SCALE GENOMIC DNA]</scope>
    <source>
        <strain evidence="2 3">I41</strain>
    </source>
</reference>
<dbReference type="RefSeq" id="WP_210421110.1">
    <property type="nucleotide sequence ID" value="NZ_CP036339.1"/>
</dbReference>
<name>A0A517TTR3_9BACT</name>
<sequence length="496" mass="56628">MEKWAEIRRRVLTGELSRRQACREYKLHWETIQKVLAYVEPPGYRHATSRPRPKMERFLPLIAEILVSDAKAPKKQRHTAQRIFDRLVAEHAFDGCYSSVKEAVRQWRQGSQEVFLPLSHPPGEAQVDFGFAEVDVAGERIKAALFVMTLPYSDAVFIQAFPRECTEAFQEGHRRAFEFFGAVPTRISYDNSRVAIAKITGSRSRQLTSEFLRLQSHYLFQAHFCLVRRANEKGKVEGLVGFTRRNFLVPVARVESLETLNAELFQRCDRDLDRTLRGKEGSKRELLAADRQAMLDLPRQSFDARRVTQASANSLSLVKFDTNRYSVPVKHAHRPITIVATVDEVRLIDGDRLVARHGRSWKREQDLFDPVHYLALLEKKPGGFDHAKPLQEWDLPECFAALRRLLETEPGGLGTREFIRVLRLLEGCSLEQLQDAVEYALDIGVHDADAIRVIVEHRREAPVALFSLDGRPHLRLVDVGQTDVSAYQALLTEGAS</sequence>
<feature type="domain" description="Transposase for insertion sequence element IS21-like C-terminal" evidence="1">
    <location>
        <begin position="297"/>
        <end position="369"/>
    </location>
</feature>
<organism evidence="2 3">
    <name type="scientific">Lacipirellula limnantheis</name>
    <dbReference type="NCBI Taxonomy" id="2528024"/>
    <lineage>
        <taxon>Bacteria</taxon>
        <taxon>Pseudomonadati</taxon>
        <taxon>Planctomycetota</taxon>
        <taxon>Planctomycetia</taxon>
        <taxon>Pirellulales</taxon>
        <taxon>Lacipirellulaceae</taxon>
        <taxon>Lacipirellula</taxon>
    </lineage>
</organism>